<evidence type="ECO:0000313" key="7">
    <source>
        <dbReference type="EMBL" id="CAD8063413.1"/>
    </source>
</evidence>
<feature type="domain" description="BAH" evidence="6">
    <location>
        <begin position="61"/>
        <end position="180"/>
    </location>
</feature>
<comment type="caution">
    <text evidence="7">The sequence shown here is derived from an EMBL/GenBank/DDBJ whole genome shotgun (WGS) entry which is preliminary data.</text>
</comment>
<dbReference type="GO" id="GO:0003682">
    <property type="term" value="F:chromatin binding"/>
    <property type="evidence" value="ECO:0007669"/>
    <property type="project" value="InterPro"/>
</dbReference>
<dbReference type="EMBL" id="CAJJDM010000033">
    <property type="protein sequence ID" value="CAD8063413.1"/>
    <property type="molecule type" value="Genomic_DNA"/>
</dbReference>
<evidence type="ECO:0000256" key="2">
    <source>
        <dbReference type="ARBA" id="ARBA00022771"/>
    </source>
</evidence>
<gene>
    <name evidence="7" type="ORF">PPRIM_AZ9-3.1.T0340309</name>
</gene>
<dbReference type="Proteomes" id="UP000688137">
    <property type="component" value="Unassembled WGS sequence"/>
</dbReference>
<organism evidence="7 8">
    <name type="scientific">Paramecium primaurelia</name>
    <dbReference type="NCBI Taxonomy" id="5886"/>
    <lineage>
        <taxon>Eukaryota</taxon>
        <taxon>Sar</taxon>
        <taxon>Alveolata</taxon>
        <taxon>Ciliophora</taxon>
        <taxon>Intramacronucleata</taxon>
        <taxon>Oligohymenophorea</taxon>
        <taxon>Peniculida</taxon>
        <taxon>Parameciidae</taxon>
        <taxon>Paramecium</taxon>
    </lineage>
</organism>
<evidence type="ECO:0000256" key="4">
    <source>
        <dbReference type="PROSITE-ProRule" id="PRU00146"/>
    </source>
</evidence>
<evidence type="ECO:0000313" key="8">
    <source>
        <dbReference type="Proteomes" id="UP000688137"/>
    </source>
</evidence>
<evidence type="ECO:0008006" key="9">
    <source>
        <dbReference type="Google" id="ProtNLM"/>
    </source>
</evidence>
<dbReference type="PROSITE" id="PS51038">
    <property type="entry name" value="BAH"/>
    <property type="match status" value="1"/>
</dbReference>
<sequence>MSGQDDPDYEPGNGRKFTFKEFSQDALEQLAIAKNFDKLYKLAEKAPQHTLTYEKLKFNDEIYKTGESILINVKNFEFIATIKKIISIKSQKNDQELPLVIINLYCNKDKIASQYQEQKEYMGMSELFLTEEEHAILVDAIQSKVLVLSYENYEQYEFKDAVYFTRAFYNTKSEEFLPEISKWPKVCYCKKPQNPDLPYVFCDMCNQWIHLKCEGLTEEQVQNIESFICTYCKGK</sequence>
<dbReference type="AlphaFoldDB" id="A0A8S1LD00"/>
<keyword evidence="2 4" id="KW-0863">Zinc-finger</keyword>
<feature type="domain" description="PHD-type" evidence="5">
    <location>
        <begin position="184"/>
        <end position="235"/>
    </location>
</feature>
<keyword evidence="8" id="KW-1185">Reference proteome</keyword>
<keyword evidence="1" id="KW-0479">Metal-binding</keyword>
<accession>A0A8S1LD00</accession>
<dbReference type="OMA" id="NFEFIAT"/>
<protein>
    <recommendedName>
        <fullName evidence="9">PHD-type domain-containing protein</fullName>
    </recommendedName>
</protein>
<dbReference type="InterPro" id="IPR001965">
    <property type="entry name" value="Znf_PHD"/>
</dbReference>
<proteinExistence type="predicted"/>
<evidence type="ECO:0000256" key="1">
    <source>
        <dbReference type="ARBA" id="ARBA00022723"/>
    </source>
</evidence>
<dbReference type="InterPro" id="IPR019787">
    <property type="entry name" value="Znf_PHD-finger"/>
</dbReference>
<dbReference type="PROSITE" id="PS50016">
    <property type="entry name" value="ZF_PHD_2"/>
    <property type="match status" value="1"/>
</dbReference>
<keyword evidence="3" id="KW-0862">Zinc</keyword>
<dbReference type="SMART" id="SM00249">
    <property type="entry name" value="PHD"/>
    <property type="match status" value="1"/>
</dbReference>
<dbReference type="Pfam" id="PF00628">
    <property type="entry name" value="PHD"/>
    <property type="match status" value="1"/>
</dbReference>
<evidence type="ECO:0000259" key="5">
    <source>
        <dbReference type="PROSITE" id="PS50016"/>
    </source>
</evidence>
<dbReference type="InterPro" id="IPR001025">
    <property type="entry name" value="BAH_dom"/>
</dbReference>
<dbReference type="PANTHER" id="PTHR46364">
    <property type="entry name" value="OS08G0421900 PROTEIN"/>
    <property type="match status" value="1"/>
</dbReference>
<name>A0A8S1LD00_PARPR</name>
<evidence type="ECO:0000256" key="3">
    <source>
        <dbReference type="ARBA" id="ARBA00022833"/>
    </source>
</evidence>
<dbReference type="GO" id="GO:0008270">
    <property type="term" value="F:zinc ion binding"/>
    <property type="evidence" value="ECO:0007669"/>
    <property type="project" value="UniProtKB-KW"/>
</dbReference>
<evidence type="ECO:0000259" key="6">
    <source>
        <dbReference type="PROSITE" id="PS51038"/>
    </source>
</evidence>
<reference evidence="7" key="1">
    <citation type="submission" date="2021-01" db="EMBL/GenBank/DDBJ databases">
        <authorList>
            <consortium name="Genoscope - CEA"/>
            <person name="William W."/>
        </authorList>
    </citation>
    <scope>NUCLEOTIDE SEQUENCE</scope>
</reference>